<dbReference type="EMBL" id="KQ964247">
    <property type="protein sequence ID" value="KXJ93999.1"/>
    <property type="molecule type" value="Genomic_DNA"/>
</dbReference>
<sequence length="375" mass="43001">MELTPIRIPLKRSRNGGVSLDAGTSTPSTVEKRKIKRKKRTKQVSKTGREAIKASYFEKEVPLEVLERIFWLSENINLPFASLRFGRLLSGRPTLRETFISAFAPTWEVWHGCVNGSQRSAHRISSYAGWQEDVFRWGGNPNFQSALLSQPWADITMILESEQSWCNRFARGRFYEPAKLWGDAEIHPSVLSKVGHDLSALSVIHREFLLDYTALREVEKSDSPLPQAQSNTTETFIRVHKLTKIPDNLLTGPWNNDHDLQKLFWLVRAGARLSEDQTWEVTLEGFRNAVQGLETQWESSTPLAKELVPPAHSINLTVVRLLCMLDAFREWPRHLVQEQFDMVVRELDDARLDAAEAYYKYSYIASQLKPYLAST</sequence>
<protein>
    <submittedName>
        <fullName evidence="1">Uncharacterized protein</fullName>
    </submittedName>
</protein>
<organism evidence="1 2">
    <name type="scientific">Microdochium bolleyi</name>
    <dbReference type="NCBI Taxonomy" id="196109"/>
    <lineage>
        <taxon>Eukaryota</taxon>
        <taxon>Fungi</taxon>
        <taxon>Dikarya</taxon>
        <taxon>Ascomycota</taxon>
        <taxon>Pezizomycotina</taxon>
        <taxon>Sordariomycetes</taxon>
        <taxon>Xylariomycetidae</taxon>
        <taxon>Xylariales</taxon>
        <taxon>Microdochiaceae</taxon>
        <taxon>Microdochium</taxon>
    </lineage>
</organism>
<gene>
    <name evidence="1" type="ORF">Micbo1qcDRAFT_158932</name>
</gene>
<dbReference type="Proteomes" id="UP000070501">
    <property type="component" value="Unassembled WGS sequence"/>
</dbReference>
<reference evidence="2" key="1">
    <citation type="submission" date="2016-02" db="EMBL/GenBank/DDBJ databases">
        <title>Draft genome sequence of Microdochium bolleyi, a fungal endophyte of beachgrass.</title>
        <authorList>
            <consortium name="DOE Joint Genome Institute"/>
            <person name="David A.S."/>
            <person name="May G."/>
            <person name="Haridas S."/>
            <person name="Lim J."/>
            <person name="Wang M."/>
            <person name="Labutti K."/>
            <person name="Lipzen A."/>
            <person name="Barry K."/>
            <person name="Grigoriev I.V."/>
        </authorList>
    </citation>
    <scope>NUCLEOTIDE SEQUENCE [LARGE SCALE GENOMIC DNA]</scope>
    <source>
        <strain evidence="2">J235TASD1</strain>
    </source>
</reference>
<proteinExistence type="predicted"/>
<keyword evidence="2" id="KW-1185">Reference proteome</keyword>
<dbReference type="InParanoid" id="A0A136J9Y1"/>
<name>A0A136J9Y1_9PEZI</name>
<dbReference type="OrthoDB" id="4167490at2759"/>
<dbReference type="AlphaFoldDB" id="A0A136J9Y1"/>
<evidence type="ECO:0000313" key="1">
    <source>
        <dbReference type="EMBL" id="KXJ93999.1"/>
    </source>
</evidence>
<accession>A0A136J9Y1</accession>
<evidence type="ECO:0000313" key="2">
    <source>
        <dbReference type="Proteomes" id="UP000070501"/>
    </source>
</evidence>